<proteinExistence type="predicted"/>
<accession>A0A9P1JX84</accession>
<dbReference type="EMBL" id="HE577329">
    <property type="protein sequence ID" value="CCD01564.1"/>
    <property type="molecule type" value="Genomic_DNA"/>
</dbReference>
<protein>
    <submittedName>
        <fullName evidence="2">Uncharacterized protein</fullName>
    </submittedName>
</protein>
<dbReference type="KEGG" id="abs:AZOBR_p220027"/>
<evidence type="ECO:0000313" key="2">
    <source>
        <dbReference type="EMBL" id="CCD01564.1"/>
    </source>
</evidence>
<organism evidence="2 3">
    <name type="scientific">Azospirillum baldaniorum</name>
    <dbReference type="NCBI Taxonomy" id="1064539"/>
    <lineage>
        <taxon>Bacteria</taxon>
        <taxon>Pseudomonadati</taxon>
        <taxon>Pseudomonadota</taxon>
        <taxon>Alphaproteobacteria</taxon>
        <taxon>Rhodospirillales</taxon>
        <taxon>Azospirillaceae</taxon>
        <taxon>Azospirillum</taxon>
    </lineage>
</organism>
<evidence type="ECO:0000256" key="1">
    <source>
        <dbReference type="SAM" id="MobiDB-lite"/>
    </source>
</evidence>
<keyword evidence="2" id="KW-0614">Plasmid</keyword>
<keyword evidence="3" id="KW-1185">Reference proteome</keyword>
<reference evidence="2 3" key="1">
    <citation type="journal article" date="2011" name="PLoS Genet.">
        <title>Azospirillum genomes reveal transition of bacteria from aquatic to terrestrial environments.</title>
        <authorList>
            <person name="Wisniewski-Dye F."/>
            <person name="Borziak K."/>
            <person name="Khalsa-Moyers G."/>
            <person name="Alexandre G."/>
            <person name="Sukharnikov L.O."/>
            <person name="Wuichet K."/>
            <person name="Hurst G.B."/>
            <person name="McDonald W.H."/>
            <person name="Robertson J.S."/>
            <person name="Barbe V."/>
            <person name="Calteau A."/>
            <person name="Rouy Z."/>
            <person name="Mangenot S."/>
            <person name="Prigent-Combaret C."/>
            <person name="Normand P."/>
            <person name="Boyer M."/>
            <person name="Siguier P."/>
            <person name="Dessaux Y."/>
            <person name="Elmerich C."/>
            <person name="Condemine G."/>
            <person name="Krishnen G."/>
            <person name="Kennedy I."/>
            <person name="Paterson A.H."/>
            <person name="Gonzalez V."/>
            <person name="Mavingui P."/>
            <person name="Zhulin I.B."/>
        </authorList>
    </citation>
    <scope>NUCLEOTIDE SEQUENCE [LARGE SCALE GENOMIC DNA]</scope>
    <source>
        <strain evidence="2 3">Sp245</strain>
    </source>
</reference>
<geneLocation type="plasmid" evidence="2 3">
    <name>AZOBR_p2</name>
</geneLocation>
<name>A0A9P1JX84_9PROT</name>
<sequence length="20" mass="2170">MTHGGRRRLGTKKAPDGFLA</sequence>
<gene>
    <name evidence="2" type="ORF">AZOBR_p220027</name>
</gene>
<feature type="region of interest" description="Disordered" evidence="1">
    <location>
        <begin position="1"/>
        <end position="20"/>
    </location>
</feature>
<dbReference type="Proteomes" id="UP000007319">
    <property type="component" value="Plasmid AZOBR_p2"/>
</dbReference>
<evidence type="ECO:0000313" key="3">
    <source>
        <dbReference type="Proteomes" id="UP000007319"/>
    </source>
</evidence>
<feature type="compositionally biased region" description="Basic residues" evidence="1">
    <location>
        <begin position="1"/>
        <end position="11"/>
    </location>
</feature>
<dbReference type="AlphaFoldDB" id="A0A9P1JX84"/>